<dbReference type="GO" id="GO:0043190">
    <property type="term" value="C:ATP-binding cassette (ABC) transporter complex"/>
    <property type="evidence" value="ECO:0007669"/>
    <property type="project" value="TreeGrafter"/>
</dbReference>
<dbReference type="GO" id="GO:0042626">
    <property type="term" value="F:ATPase-coupled transmembrane transporter activity"/>
    <property type="evidence" value="ECO:0007669"/>
    <property type="project" value="TreeGrafter"/>
</dbReference>
<dbReference type="InterPro" id="IPR017871">
    <property type="entry name" value="ABC_transporter-like_CS"/>
</dbReference>
<evidence type="ECO:0000313" key="10">
    <source>
        <dbReference type="EMBL" id="ADK83008.1"/>
    </source>
</evidence>
<dbReference type="InterPro" id="IPR015856">
    <property type="entry name" value="ABC_transpr_CbiO/EcfA_su"/>
</dbReference>
<dbReference type="SUPFAM" id="SSF52540">
    <property type="entry name" value="P-loop containing nucleoside triphosphate hydrolases"/>
    <property type="match status" value="1"/>
</dbReference>
<reference evidence="10 11" key="1">
    <citation type="journal article" date="2010" name="Stand. Genomic Sci.">
        <title>Complete genome sequence of Spirochaeta smaragdinae type strain (SEBR 4228).</title>
        <authorList>
            <person name="Mavromatis K."/>
            <person name="Yasawong M."/>
            <person name="Chertkov O."/>
            <person name="Lapidus A."/>
            <person name="Lucas S."/>
            <person name="Nolan M."/>
            <person name="Del Rio T.G."/>
            <person name="Tice H."/>
            <person name="Cheng J.F."/>
            <person name="Pitluck S."/>
            <person name="Liolios K."/>
            <person name="Ivanova N."/>
            <person name="Tapia R."/>
            <person name="Han C."/>
            <person name="Bruce D."/>
            <person name="Goodwin L."/>
            <person name="Pati A."/>
            <person name="Chen A."/>
            <person name="Palaniappan K."/>
            <person name="Land M."/>
            <person name="Hauser L."/>
            <person name="Chang Y.J."/>
            <person name="Jeffries C.D."/>
            <person name="Detter J.C."/>
            <person name="Rohde M."/>
            <person name="Brambilla E."/>
            <person name="Spring S."/>
            <person name="Goker M."/>
            <person name="Sikorski J."/>
            <person name="Woyke T."/>
            <person name="Bristow J."/>
            <person name="Eisen J.A."/>
            <person name="Markowitz V."/>
            <person name="Hugenholtz P."/>
            <person name="Klenk H.P."/>
            <person name="Kyrpides N.C."/>
        </authorList>
    </citation>
    <scope>NUCLEOTIDE SEQUENCE [LARGE SCALE GENOMIC DNA]</scope>
    <source>
        <strain evidence="11">DSM 11293 / JCM 15392 / SEBR 4228</strain>
    </source>
</reference>
<keyword evidence="7" id="KW-1278">Translocase</keyword>
<dbReference type="SMART" id="SM00382">
    <property type="entry name" value="AAA"/>
    <property type="match status" value="1"/>
</dbReference>
<dbReference type="PANTHER" id="PTHR43553">
    <property type="entry name" value="HEAVY METAL TRANSPORTER"/>
    <property type="match status" value="1"/>
</dbReference>
<dbReference type="InterPro" id="IPR050095">
    <property type="entry name" value="ECF_ABC_transporter_ATP-bd"/>
</dbReference>
<dbReference type="eggNOG" id="COG1122">
    <property type="taxonomic scope" value="Bacteria"/>
</dbReference>
<dbReference type="KEGG" id="ssm:Spirs_3923"/>
<evidence type="ECO:0000256" key="6">
    <source>
        <dbReference type="ARBA" id="ARBA00022840"/>
    </source>
</evidence>
<dbReference type="Pfam" id="PF00005">
    <property type="entry name" value="ABC_tran"/>
    <property type="match status" value="1"/>
</dbReference>
<dbReference type="PANTHER" id="PTHR43553:SF27">
    <property type="entry name" value="ENERGY-COUPLING FACTOR TRANSPORTER ATP-BINDING PROTEIN ECFA2"/>
    <property type="match status" value="1"/>
</dbReference>
<dbReference type="Proteomes" id="UP000002318">
    <property type="component" value="Chromosome"/>
</dbReference>
<dbReference type="EMBL" id="CP002116">
    <property type="protein sequence ID" value="ADK83008.1"/>
    <property type="molecule type" value="Genomic_DNA"/>
</dbReference>
<gene>
    <name evidence="10" type="ordered locus">Spirs_3923</name>
</gene>
<evidence type="ECO:0000256" key="8">
    <source>
        <dbReference type="ARBA" id="ARBA00023136"/>
    </source>
</evidence>
<keyword evidence="4" id="KW-1003">Cell membrane</keyword>
<dbReference type="AlphaFoldDB" id="E1R939"/>
<feature type="domain" description="ABC transporter" evidence="9">
    <location>
        <begin position="4"/>
        <end position="245"/>
    </location>
</feature>
<dbReference type="PROSITE" id="PS00211">
    <property type="entry name" value="ABC_TRANSPORTER_1"/>
    <property type="match status" value="1"/>
</dbReference>
<accession>E1R939</accession>
<name>E1R939_SEDSS</name>
<evidence type="ECO:0000256" key="3">
    <source>
        <dbReference type="ARBA" id="ARBA00022448"/>
    </source>
</evidence>
<keyword evidence="3" id="KW-0813">Transport</keyword>
<keyword evidence="8" id="KW-0472">Membrane</keyword>
<sequence>MALIEIDDFSYQYPVSDDFALKNITFSIEQGDFVGVIGPNGSGKTTLCNAIRGFVPSFYKGISFGQILFEGKDLSKISSGELAVRIGYIFQNPFNQISYIKDTVFEELCFGLENLGVEASEIIRRVEAIIDELGIGYLKDKNPFEISGGQQQRVALASILVMDPDVLVIDEPTSQLDPVGTEQVFAIIDLVKQKGKTVILVEHKIDLVAEYADKIIVMDKGRIAFFGPTREILSDERLLDHDTQIPVYARIGHRLRKAGKPVERIPITHEETVVLLRDLMNHK</sequence>
<dbReference type="STRING" id="573413.Spirs_3923"/>
<dbReference type="GO" id="GO:0005524">
    <property type="term" value="F:ATP binding"/>
    <property type="evidence" value="ECO:0007669"/>
    <property type="project" value="UniProtKB-KW"/>
</dbReference>
<evidence type="ECO:0000313" key="11">
    <source>
        <dbReference type="Proteomes" id="UP000002318"/>
    </source>
</evidence>
<keyword evidence="5" id="KW-0547">Nucleotide-binding</keyword>
<dbReference type="GO" id="GO:0016887">
    <property type="term" value="F:ATP hydrolysis activity"/>
    <property type="evidence" value="ECO:0007669"/>
    <property type="project" value="InterPro"/>
</dbReference>
<evidence type="ECO:0000256" key="1">
    <source>
        <dbReference type="ARBA" id="ARBA00004202"/>
    </source>
</evidence>
<dbReference type="PROSITE" id="PS50893">
    <property type="entry name" value="ABC_TRANSPORTER_2"/>
    <property type="match status" value="1"/>
</dbReference>
<evidence type="ECO:0000256" key="4">
    <source>
        <dbReference type="ARBA" id="ARBA00022475"/>
    </source>
</evidence>
<dbReference type="Gene3D" id="3.40.50.300">
    <property type="entry name" value="P-loop containing nucleotide triphosphate hydrolases"/>
    <property type="match status" value="1"/>
</dbReference>
<dbReference type="FunFam" id="3.40.50.300:FF:000224">
    <property type="entry name" value="Energy-coupling factor transporter ATP-binding protein EcfA"/>
    <property type="match status" value="1"/>
</dbReference>
<evidence type="ECO:0000256" key="2">
    <source>
        <dbReference type="ARBA" id="ARBA00005417"/>
    </source>
</evidence>
<dbReference type="CDD" id="cd03225">
    <property type="entry name" value="ABC_cobalt_CbiO_domain1"/>
    <property type="match status" value="1"/>
</dbReference>
<keyword evidence="6" id="KW-0067">ATP-binding</keyword>
<protein>
    <submittedName>
        <fullName evidence="10">ABC transporter related protein</fullName>
    </submittedName>
</protein>
<dbReference type="RefSeq" id="WP_013256467.1">
    <property type="nucleotide sequence ID" value="NC_014364.1"/>
</dbReference>
<dbReference type="OrthoDB" id="9805565at2"/>
<evidence type="ECO:0000259" key="9">
    <source>
        <dbReference type="PROSITE" id="PS50893"/>
    </source>
</evidence>
<evidence type="ECO:0000256" key="7">
    <source>
        <dbReference type="ARBA" id="ARBA00022967"/>
    </source>
</evidence>
<organism evidence="10 11">
    <name type="scientific">Sediminispirochaeta smaragdinae (strain DSM 11293 / JCM 15392 / SEBR 4228)</name>
    <name type="common">Spirochaeta smaragdinae</name>
    <dbReference type="NCBI Taxonomy" id="573413"/>
    <lineage>
        <taxon>Bacteria</taxon>
        <taxon>Pseudomonadati</taxon>
        <taxon>Spirochaetota</taxon>
        <taxon>Spirochaetia</taxon>
        <taxon>Spirochaetales</taxon>
        <taxon>Spirochaetaceae</taxon>
        <taxon>Sediminispirochaeta</taxon>
    </lineage>
</organism>
<proteinExistence type="inferred from homology"/>
<dbReference type="InterPro" id="IPR003439">
    <property type="entry name" value="ABC_transporter-like_ATP-bd"/>
</dbReference>
<comment type="similarity">
    <text evidence="2">Belongs to the ABC transporter superfamily.</text>
</comment>
<dbReference type="HOGENOM" id="CLU_000604_1_22_12"/>
<dbReference type="InterPro" id="IPR027417">
    <property type="entry name" value="P-loop_NTPase"/>
</dbReference>
<dbReference type="InterPro" id="IPR003593">
    <property type="entry name" value="AAA+_ATPase"/>
</dbReference>
<comment type="subcellular location">
    <subcellularLocation>
        <location evidence="1">Cell membrane</location>
        <topology evidence="1">Peripheral membrane protein</topology>
    </subcellularLocation>
</comment>
<keyword evidence="11" id="KW-1185">Reference proteome</keyword>
<evidence type="ECO:0000256" key="5">
    <source>
        <dbReference type="ARBA" id="ARBA00022741"/>
    </source>
</evidence>